<dbReference type="GO" id="GO:0006888">
    <property type="term" value="P:endoplasmic reticulum to Golgi vesicle-mediated transport"/>
    <property type="evidence" value="ECO:0007669"/>
    <property type="project" value="TreeGrafter"/>
</dbReference>
<dbReference type="GO" id="GO:0006891">
    <property type="term" value="P:intra-Golgi vesicle-mediated transport"/>
    <property type="evidence" value="ECO:0007669"/>
    <property type="project" value="TreeGrafter"/>
</dbReference>
<evidence type="ECO:0000256" key="13">
    <source>
        <dbReference type="SAM" id="MobiDB-lite"/>
    </source>
</evidence>
<reference evidence="17" key="2">
    <citation type="submission" date="2020-11" db="EMBL/GenBank/DDBJ databases">
        <authorList>
            <person name="Cecchin M."/>
            <person name="Marcolungo L."/>
            <person name="Rossato M."/>
            <person name="Girolomoni L."/>
            <person name="Cosentino E."/>
            <person name="Cuine S."/>
            <person name="Li-Beisson Y."/>
            <person name="Delledonne M."/>
            <person name="Ballottari M."/>
        </authorList>
    </citation>
    <scope>NUCLEOTIDE SEQUENCE</scope>
    <source>
        <strain evidence="17">211/11P</strain>
        <tissue evidence="17">Whole cell</tissue>
    </source>
</reference>
<comment type="caution">
    <text evidence="17">The sequence shown here is derived from an EMBL/GenBank/DDBJ whole genome shotgun (WGS) entry which is preliminary data.</text>
</comment>
<comment type="subcellular location">
    <subcellularLocation>
        <location evidence="12">Cytoplasm</location>
    </subcellularLocation>
    <subcellularLocation>
        <location evidence="1 12">Golgi apparatus membrane</location>
        <topology evidence="1 12">Peripheral membrane protein</topology>
        <orientation evidence="1 12">Cytoplasmic side</orientation>
    </subcellularLocation>
    <subcellularLocation>
        <location evidence="12">Cytoplasmic vesicle</location>
        <location evidence="12">COPI-coated vesicle membrane</location>
        <topology evidence="12">Peripheral membrane protein</topology>
        <orientation evidence="12">Cytoplasmic side</orientation>
    </subcellularLocation>
</comment>
<evidence type="ECO:0000256" key="6">
    <source>
        <dbReference type="ARBA" id="ARBA00022737"/>
    </source>
</evidence>
<evidence type="ECO:0000256" key="4">
    <source>
        <dbReference type="ARBA" id="ARBA00022448"/>
    </source>
</evidence>
<feature type="domain" description="Coatomer gamma subunit appendage Ig-like subdomain" evidence="15">
    <location>
        <begin position="634"/>
        <end position="782"/>
    </location>
</feature>
<evidence type="ECO:0000256" key="11">
    <source>
        <dbReference type="ARBA" id="ARBA00023329"/>
    </source>
</evidence>
<keyword evidence="9 12" id="KW-0333">Golgi apparatus</keyword>
<dbReference type="GO" id="GO:0006886">
    <property type="term" value="P:intracellular protein transport"/>
    <property type="evidence" value="ECO:0007669"/>
    <property type="project" value="InterPro"/>
</dbReference>
<feature type="domain" description="Clathrin/coatomer adaptor adaptin-like N-terminal" evidence="14">
    <location>
        <begin position="39"/>
        <end position="554"/>
    </location>
</feature>
<evidence type="ECO:0000256" key="8">
    <source>
        <dbReference type="ARBA" id="ARBA00022927"/>
    </source>
</evidence>
<keyword evidence="6" id="KW-0677">Repeat</keyword>
<keyword evidence="8 12" id="KW-0653">Protein transport</keyword>
<evidence type="ECO:0000259" key="15">
    <source>
        <dbReference type="Pfam" id="PF08752"/>
    </source>
</evidence>
<dbReference type="GO" id="GO:0009306">
    <property type="term" value="P:protein secretion"/>
    <property type="evidence" value="ECO:0007669"/>
    <property type="project" value="TreeGrafter"/>
</dbReference>
<keyword evidence="5 12" id="KW-0963">Cytoplasm</keyword>
<dbReference type="Gene3D" id="2.60.40.1480">
    <property type="entry name" value="Coatomer, gamma subunit, appendage domain"/>
    <property type="match status" value="1"/>
</dbReference>
<dbReference type="InterPro" id="IPR017106">
    <property type="entry name" value="Coatomer_gsu"/>
</dbReference>
<evidence type="ECO:0000313" key="17">
    <source>
        <dbReference type="EMBL" id="KAI3438003.1"/>
    </source>
</evidence>
<dbReference type="PIRSF" id="PIRSF037093">
    <property type="entry name" value="Coatomer_gamma_subunit"/>
    <property type="match status" value="1"/>
</dbReference>
<organism evidence="17 18">
    <name type="scientific">Chlorella vulgaris</name>
    <name type="common">Green alga</name>
    <dbReference type="NCBI Taxonomy" id="3077"/>
    <lineage>
        <taxon>Eukaryota</taxon>
        <taxon>Viridiplantae</taxon>
        <taxon>Chlorophyta</taxon>
        <taxon>core chlorophytes</taxon>
        <taxon>Trebouxiophyceae</taxon>
        <taxon>Chlorellales</taxon>
        <taxon>Chlorellaceae</taxon>
        <taxon>Chlorella clade</taxon>
        <taxon>Chlorella</taxon>
    </lineage>
</organism>
<dbReference type="InterPro" id="IPR032154">
    <property type="entry name" value="Coatomer_g_Cpla"/>
</dbReference>
<dbReference type="InterPro" id="IPR037067">
    <property type="entry name" value="Coatomer_gsu_app_sf"/>
</dbReference>
<dbReference type="FunFam" id="3.30.310.10:FF:000011">
    <property type="entry name" value="Coatomer subunit gamma"/>
    <property type="match status" value="1"/>
</dbReference>
<dbReference type="FunFam" id="1.25.10.10:FF:000078">
    <property type="entry name" value="Coatomer subunit gamma"/>
    <property type="match status" value="1"/>
</dbReference>
<evidence type="ECO:0000256" key="12">
    <source>
        <dbReference type="PIRNR" id="PIRNR037093"/>
    </source>
</evidence>
<dbReference type="InterPro" id="IPR012295">
    <property type="entry name" value="TBP_dom_sf"/>
</dbReference>
<evidence type="ECO:0000256" key="9">
    <source>
        <dbReference type="ARBA" id="ARBA00023034"/>
    </source>
</evidence>
<dbReference type="SUPFAM" id="SSF48371">
    <property type="entry name" value="ARM repeat"/>
    <property type="match status" value="1"/>
</dbReference>
<evidence type="ECO:0000259" key="16">
    <source>
        <dbReference type="Pfam" id="PF16381"/>
    </source>
</evidence>
<comment type="function">
    <text evidence="12">The coatomer is a cytosolic protein complex that binds to dilysine motifs and reversibly associates with Golgi non-clathrin-coated vesicles, which further mediate biosynthetic protein transport from the ER, via the Golgi up to the trans Golgi network. Coatomer complex is required for budding from Golgi membranes, and is essential for the retrograde Golgi-to-ER transport of dilysine-tagged proteins.</text>
</comment>
<feature type="domain" description="Coatomer subunit gamma C-terminal" evidence="16">
    <location>
        <begin position="784"/>
        <end position="898"/>
    </location>
</feature>
<dbReference type="OrthoDB" id="1074925at2759"/>
<dbReference type="SUPFAM" id="SSF55711">
    <property type="entry name" value="Subdomain of clathrin and coatomer appendage domain"/>
    <property type="match status" value="1"/>
</dbReference>
<evidence type="ECO:0000259" key="14">
    <source>
        <dbReference type="Pfam" id="PF01602"/>
    </source>
</evidence>
<dbReference type="Pfam" id="PF16381">
    <property type="entry name" value="Coatomer_g_Cpla"/>
    <property type="match status" value="1"/>
</dbReference>
<proteinExistence type="inferred from homology"/>
<dbReference type="InterPro" id="IPR013040">
    <property type="entry name" value="Coatomer_gsu_app_Ig-like_dom"/>
</dbReference>
<evidence type="ECO:0000256" key="3">
    <source>
        <dbReference type="ARBA" id="ARBA00011775"/>
    </source>
</evidence>
<keyword evidence="4 12" id="KW-0813">Transport</keyword>
<dbReference type="Pfam" id="PF01602">
    <property type="entry name" value="Adaptin_N"/>
    <property type="match status" value="1"/>
</dbReference>
<feature type="region of interest" description="Disordered" evidence="13">
    <location>
        <begin position="1"/>
        <end position="23"/>
    </location>
</feature>
<dbReference type="SUPFAM" id="SSF49348">
    <property type="entry name" value="Clathrin adaptor appendage domain"/>
    <property type="match status" value="1"/>
</dbReference>
<dbReference type="GO" id="GO:0005198">
    <property type="term" value="F:structural molecule activity"/>
    <property type="evidence" value="ECO:0007669"/>
    <property type="project" value="InterPro"/>
</dbReference>
<keyword evidence="11 12" id="KW-0968">Cytoplasmic vesicle</keyword>
<dbReference type="Gene3D" id="3.30.310.10">
    <property type="entry name" value="TATA-Binding Protein"/>
    <property type="match status" value="1"/>
</dbReference>
<dbReference type="AlphaFoldDB" id="A0A9D4TY99"/>
<gene>
    <name evidence="17" type="ORF">D9Q98_000446</name>
</gene>
<dbReference type="FunFam" id="1.25.10.10:FF:000071">
    <property type="entry name" value="Coatomer subunit gamma"/>
    <property type="match status" value="1"/>
</dbReference>
<keyword evidence="18" id="KW-1185">Reference proteome</keyword>
<dbReference type="GO" id="GO:0005783">
    <property type="term" value="C:endoplasmic reticulum"/>
    <property type="evidence" value="ECO:0007669"/>
    <property type="project" value="TreeGrafter"/>
</dbReference>
<sequence length="901" mass="99695">MASTAQNTLEPLRAAGDSKAKDEDMEEELEYSPFYGIEKGAVLQEARCFNDSHVDPRRCQQVITKLLYLLTQGESFTKSEASEVFFSVTKLFQHKDVHLRRMVYLVIKEIIPSSDEVIIITSSLMKDMNSKNDLYRANAIRVLCRIIDSQMLLQIERYLKQAVVDKSAVVASAVLAGAIHLASASGEVIKRWSNEVQEAITSRHPMVQFQAVALMHALRANDRLAVSKLVTQLTRSNVRSPMAQCLLVRYVAQVIAESQPGVGNETRPFYDFLESCLRNKSEVVIFEAARAICNMRDVTTRELTPAVTVLQLFLSSSKPVLRFAAVRTLNKVAMSHPMAVTSCNIDMESLIADPNRSIATLAITTLLKTGNESSIDRLLKQIGGFMSEIADEFKVVVVEAIKALCLKFPQKYRGLMNFLSNVLREDGGFEYKKAIVDAILVLIRDIPEAKEMGLAQLCEFIEDCEFTFLSVQILHLLGDEGPRTKEPARYIRYIYNRVILENATVRAAALSSLARFGAHCPELRERILILIRRAQFDHDDEVRDRATLYLYQLEKAPQGPESVDPQWRIPARGLEAALQQYLASPDTEQPFDLSTIPEAVAASPAKPKAKPQGLAAAVAAGTSAPGAPETLSGEYADMLKAVPQLAALGPVFKTCPALQLTEEETEYKVVCVRHILEGHLVFQFNCTNTVREQVLEHVSVAMDLDDLEAFSEELSLPLRVMPGQEEGAGQTYVVLARPPGSLAYGSFLATLRFRVKEIDPTTGEAEEEGYEDEYQLESVEVSPADYIKPAFTPNFRAAWEALPEDSEMMDDYGIGQRDSLQDAVEAVGRILGMQACEGTDAVPPNARSHTLLLSGTVVGDVQVLVRLSFGIDAQRNVAMKLAVRSESSDVSEAIHAIIQEA</sequence>
<evidence type="ECO:0000256" key="10">
    <source>
        <dbReference type="ARBA" id="ARBA00023136"/>
    </source>
</evidence>
<dbReference type="InterPro" id="IPR011989">
    <property type="entry name" value="ARM-like"/>
</dbReference>
<accession>A0A9D4TY99</accession>
<dbReference type="GO" id="GO:0000139">
    <property type="term" value="C:Golgi membrane"/>
    <property type="evidence" value="ECO:0007669"/>
    <property type="project" value="UniProtKB-SubCell"/>
</dbReference>
<evidence type="ECO:0000256" key="2">
    <source>
        <dbReference type="ARBA" id="ARBA00010720"/>
    </source>
</evidence>
<dbReference type="FunFam" id="2.60.40.1480:FF:000001">
    <property type="entry name" value="Coatomer subunit gamma"/>
    <property type="match status" value="1"/>
</dbReference>
<dbReference type="InterPro" id="IPR002553">
    <property type="entry name" value="Clathrin/coatomer_adapt-like_N"/>
</dbReference>
<dbReference type="EMBL" id="SIDB01000001">
    <property type="protein sequence ID" value="KAI3438003.1"/>
    <property type="molecule type" value="Genomic_DNA"/>
</dbReference>
<keyword evidence="10 12" id="KW-0472">Membrane</keyword>
<dbReference type="GO" id="GO:0030126">
    <property type="term" value="C:COPI vesicle coat"/>
    <property type="evidence" value="ECO:0007669"/>
    <property type="project" value="InterPro"/>
</dbReference>
<evidence type="ECO:0000313" key="18">
    <source>
        <dbReference type="Proteomes" id="UP001055712"/>
    </source>
</evidence>
<comment type="subunit">
    <text evidence="3">Oligomeric complex that consists of at least the alpha, beta, beta', gamma, delta, epsilon and zeta subunits.</text>
</comment>
<dbReference type="PANTHER" id="PTHR10261">
    <property type="entry name" value="COATOMER SUBUNIT GAMMA"/>
    <property type="match status" value="1"/>
</dbReference>
<evidence type="ECO:0000256" key="5">
    <source>
        <dbReference type="ARBA" id="ARBA00022490"/>
    </source>
</evidence>
<evidence type="ECO:0000256" key="7">
    <source>
        <dbReference type="ARBA" id="ARBA00022892"/>
    </source>
</evidence>
<dbReference type="Proteomes" id="UP001055712">
    <property type="component" value="Unassembled WGS sequence"/>
</dbReference>
<dbReference type="Gene3D" id="1.25.10.10">
    <property type="entry name" value="Leucine-rich Repeat Variant"/>
    <property type="match status" value="1"/>
</dbReference>
<comment type="similarity">
    <text evidence="2 12">Belongs to the COPG family.</text>
</comment>
<name>A0A9D4TY99_CHLVU</name>
<dbReference type="InterPro" id="IPR013041">
    <property type="entry name" value="Clathrin_app_Ig-like_sf"/>
</dbReference>
<dbReference type="Pfam" id="PF08752">
    <property type="entry name" value="COP-gamma_platf"/>
    <property type="match status" value="1"/>
</dbReference>
<dbReference type="PANTHER" id="PTHR10261:SF0">
    <property type="entry name" value="COATOMER SUBUNIT GAMMA-2"/>
    <property type="match status" value="1"/>
</dbReference>
<protein>
    <recommendedName>
        <fullName evidence="12">Coatomer subunit gamma</fullName>
    </recommendedName>
</protein>
<evidence type="ECO:0000256" key="1">
    <source>
        <dbReference type="ARBA" id="ARBA00004255"/>
    </source>
</evidence>
<reference evidence="17" key="1">
    <citation type="journal article" date="2019" name="Plant J.">
        <title>Chlorella vulgaris genome assembly and annotation reveals the molecular basis for metabolic acclimation to high light conditions.</title>
        <authorList>
            <person name="Cecchin M."/>
            <person name="Marcolungo L."/>
            <person name="Rossato M."/>
            <person name="Girolomoni L."/>
            <person name="Cosentino E."/>
            <person name="Cuine S."/>
            <person name="Li-Beisson Y."/>
            <person name="Delledonne M."/>
            <person name="Ballottari M."/>
        </authorList>
    </citation>
    <scope>NUCLEOTIDE SEQUENCE</scope>
    <source>
        <strain evidence="17">211/11P</strain>
    </source>
</reference>
<dbReference type="InterPro" id="IPR009028">
    <property type="entry name" value="Coatomer/calthrin_app_sub_C"/>
</dbReference>
<keyword evidence="7 12" id="KW-0931">ER-Golgi transport</keyword>
<dbReference type="InterPro" id="IPR016024">
    <property type="entry name" value="ARM-type_fold"/>
</dbReference>
<dbReference type="GO" id="GO:0005793">
    <property type="term" value="C:endoplasmic reticulum-Golgi intermediate compartment"/>
    <property type="evidence" value="ECO:0007669"/>
    <property type="project" value="TreeGrafter"/>
</dbReference>